<evidence type="ECO:0000313" key="2">
    <source>
        <dbReference type="Proteomes" id="UP000007993"/>
    </source>
</evidence>
<reference evidence="1 2" key="1">
    <citation type="journal article" date="2013" name="Mar. Genomics">
        <title>Expression of sulfatases in Rhodopirellula baltica and the diversity of sulfatases in the genus Rhodopirellula.</title>
        <authorList>
            <person name="Wegner C.E."/>
            <person name="Richter-Heitmann T."/>
            <person name="Klindworth A."/>
            <person name="Klockow C."/>
            <person name="Richter M."/>
            <person name="Achstetter T."/>
            <person name="Glockner F.O."/>
            <person name="Harder J."/>
        </authorList>
    </citation>
    <scope>NUCLEOTIDE SEQUENCE [LARGE SCALE GENOMIC DNA]</scope>
    <source>
        <strain evidence="1 2">SH28</strain>
    </source>
</reference>
<protein>
    <submittedName>
        <fullName evidence="1">Uncharacterized protein</fullName>
    </submittedName>
</protein>
<dbReference type="EMBL" id="AMCW01000155">
    <property type="protein sequence ID" value="EKJ99183.1"/>
    <property type="molecule type" value="Genomic_DNA"/>
</dbReference>
<dbReference type="AlphaFoldDB" id="K5D8P8"/>
<gene>
    <name evidence="1" type="ORF">RBSH_05491</name>
</gene>
<name>K5D8P8_RHOBT</name>
<dbReference type="PATRIC" id="fig|993517.3.peg.5950"/>
<accession>K5D8P8</accession>
<sequence>MFNRAKQRAASNFQKGVFGSLEDELSAIFCEAHDLDSQEWQLPLISG</sequence>
<comment type="caution">
    <text evidence="1">The sequence shown here is derived from an EMBL/GenBank/DDBJ whole genome shotgun (WGS) entry which is preliminary data.</text>
</comment>
<evidence type="ECO:0000313" key="1">
    <source>
        <dbReference type="EMBL" id="EKJ99183.1"/>
    </source>
</evidence>
<dbReference type="Proteomes" id="UP000007993">
    <property type="component" value="Unassembled WGS sequence"/>
</dbReference>
<organism evidence="1 2">
    <name type="scientific">Rhodopirellula baltica SH28</name>
    <dbReference type="NCBI Taxonomy" id="993517"/>
    <lineage>
        <taxon>Bacteria</taxon>
        <taxon>Pseudomonadati</taxon>
        <taxon>Planctomycetota</taxon>
        <taxon>Planctomycetia</taxon>
        <taxon>Pirellulales</taxon>
        <taxon>Pirellulaceae</taxon>
        <taxon>Rhodopirellula</taxon>
    </lineage>
</organism>
<proteinExistence type="predicted"/>